<feature type="domain" description="UspA" evidence="2">
    <location>
        <begin position="155"/>
        <end position="278"/>
    </location>
</feature>
<gene>
    <name evidence="3" type="ORF">SAMN02745126_02779</name>
</gene>
<dbReference type="PANTHER" id="PTHR46268:SF15">
    <property type="entry name" value="UNIVERSAL STRESS PROTEIN HP_0031"/>
    <property type="match status" value="1"/>
</dbReference>
<evidence type="ECO:0000313" key="3">
    <source>
        <dbReference type="EMBL" id="SJZ89971.1"/>
    </source>
</evidence>
<dbReference type="InterPro" id="IPR006015">
    <property type="entry name" value="Universal_stress_UspA"/>
</dbReference>
<dbReference type="CDD" id="cd00293">
    <property type="entry name" value="USP-like"/>
    <property type="match status" value="1"/>
</dbReference>
<dbReference type="STRING" id="225324.SAMN02745126_02779"/>
<dbReference type="Pfam" id="PF00582">
    <property type="entry name" value="Usp"/>
    <property type="match status" value="2"/>
</dbReference>
<dbReference type="RefSeq" id="WP_085934425.1">
    <property type="nucleotide sequence ID" value="NZ_FUWJ01000002.1"/>
</dbReference>
<organism evidence="3 4">
    <name type="scientific">Enhydrobacter aerosaccus</name>
    <dbReference type="NCBI Taxonomy" id="225324"/>
    <lineage>
        <taxon>Bacteria</taxon>
        <taxon>Pseudomonadati</taxon>
        <taxon>Pseudomonadota</taxon>
        <taxon>Alphaproteobacteria</taxon>
        <taxon>Hyphomicrobiales</taxon>
        <taxon>Enhydrobacter</taxon>
    </lineage>
</organism>
<evidence type="ECO:0000259" key="2">
    <source>
        <dbReference type="Pfam" id="PF00582"/>
    </source>
</evidence>
<dbReference type="PRINTS" id="PR01438">
    <property type="entry name" value="UNVRSLSTRESS"/>
</dbReference>
<dbReference type="SUPFAM" id="SSF52402">
    <property type="entry name" value="Adenine nucleotide alpha hydrolases-like"/>
    <property type="match status" value="2"/>
</dbReference>
<dbReference type="EMBL" id="FUWJ01000002">
    <property type="protein sequence ID" value="SJZ89971.1"/>
    <property type="molecule type" value="Genomic_DNA"/>
</dbReference>
<comment type="similarity">
    <text evidence="1">Belongs to the universal stress protein A family.</text>
</comment>
<dbReference type="PANTHER" id="PTHR46268">
    <property type="entry name" value="STRESS RESPONSE PROTEIN NHAX"/>
    <property type="match status" value="1"/>
</dbReference>
<dbReference type="AlphaFoldDB" id="A0A1T4PF38"/>
<protein>
    <submittedName>
        <fullName evidence="3">Nucleotide-binding universal stress protein, UspA family</fullName>
    </submittedName>
</protein>
<feature type="domain" description="UspA" evidence="2">
    <location>
        <begin position="3"/>
        <end position="145"/>
    </location>
</feature>
<dbReference type="InterPro" id="IPR006016">
    <property type="entry name" value="UspA"/>
</dbReference>
<dbReference type="Proteomes" id="UP000190092">
    <property type="component" value="Unassembled WGS sequence"/>
</dbReference>
<sequence length="279" mass="29322">MGYKVILVHCDGGKTAAGRIGVAVELASRFDAHLVGLYVRPRFEAPIFSDGSLAMDALYRNYEAAVKADEAAASGLFKAALEGKGRSYEWHTAEGYADEALADFAHGADLVVVSQAEPEPSAMGALPDLPERLALATERPVLVVPHIGVTGATGKTVLLCWNGRRESGRAAADALPLLEKADKVLVLTIDPPKGVGDEEPTSAASAVTWLERHGVKAALQRDTAADADVGDIILSRAADSSADLIVMGVYGHSRVREMMLGGASRTILSSMTVPILIAH</sequence>
<evidence type="ECO:0000256" key="1">
    <source>
        <dbReference type="ARBA" id="ARBA00008791"/>
    </source>
</evidence>
<dbReference type="OrthoDB" id="9804721at2"/>
<evidence type="ECO:0000313" key="4">
    <source>
        <dbReference type="Proteomes" id="UP000190092"/>
    </source>
</evidence>
<keyword evidence="4" id="KW-1185">Reference proteome</keyword>
<name>A0A1T4PF38_9HYPH</name>
<accession>A0A1T4PF38</accession>
<reference evidence="4" key="1">
    <citation type="submission" date="2017-02" db="EMBL/GenBank/DDBJ databases">
        <authorList>
            <person name="Varghese N."/>
            <person name="Submissions S."/>
        </authorList>
    </citation>
    <scope>NUCLEOTIDE SEQUENCE [LARGE SCALE GENOMIC DNA]</scope>
    <source>
        <strain evidence="4">ATCC 27094</strain>
    </source>
</reference>
<dbReference type="Gene3D" id="3.40.50.12370">
    <property type="match status" value="1"/>
</dbReference>
<proteinExistence type="inferred from homology"/>